<dbReference type="EMBL" id="JAMKPW020000042">
    <property type="protein sequence ID" value="KAK8196035.1"/>
    <property type="molecule type" value="Genomic_DNA"/>
</dbReference>
<accession>A0ACC3S479</accession>
<reference evidence="1" key="1">
    <citation type="submission" date="2024-02" db="EMBL/GenBank/DDBJ databases">
        <title>Metagenome Assembled Genome of Zalaria obscura JY119.</title>
        <authorList>
            <person name="Vighnesh L."/>
            <person name="Jagadeeshwari U."/>
            <person name="Venkata Ramana C."/>
            <person name="Sasikala C."/>
        </authorList>
    </citation>
    <scope>NUCLEOTIDE SEQUENCE</scope>
    <source>
        <strain evidence="1">JY119</strain>
    </source>
</reference>
<comment type="caution">
    <text evidence="1">The sequence shown here is derived from an EMBL/GenBank/DDBJ whole genome shotgun (WGS) entry which is preliminary data.</text>
</comment>
<dbReference type="Proteomes" id="UP001320706">
    <property type="component" value="Unassembled WGS sequence"/>
</dbReference>
<keyword evidence="2" id="KW-1185">Reference proteome</keyword>
<sequence>MDAFTPQQTIELVSRIGCKKAHMRLDKLWWNSFMTGPLLGFGCAVLLSTNAAPWYQENAPGLIRSIGALFFPVGLVMIVLSGSDLFTSNIMFMWTAFLHRRVTLWDVIKNWVISFFGNLAGSLFFMAIITGYGGVFQETPAYSNAAVTLAVQKAVNPQWHQIFLRAIGANWLVCFAVFISISSRETASKIIAIWWPTATFVALALDHVIANMFFIPQGIWCGAPITVGYYIWKSMIPTALGNMVGGGLFVGTAYWYLYLTGEVGVGIDFNIGGLGTAMEAGGPMRSGSGKDHKRHSEGTLIGRDPNGDQKVGHEDLPHSGGQMMSSLGRELSDTSPYAKTHAERMKSDSEDEKV</sequence>
<proteinExistence type="predicted"/>
<protein>
    <submittedName>
        <fullName evidence="1">Uncharacterized protein</fullName>
    </submittedName>
</protein>
<evidence type="ECO:0000313" key="2">
    <source>
        <dbReference type="Proteomes" id="UP001320706"/>
    </source>
</evidence>
<evidence type="ECO:0000313" key="1">
    <source>
        <dbReference type="EMBL" id="KAK8196035.1"/>
    </source>
</evidence>
<name>A0ACC3S479_9PEZI</name>
<gene>
    <name evidence="1" type="ORF">M8818_007187</name>
</gene>
<organism evidence="1 2">
    <name type="scientific">Zalaria obscura</name>
    <dbReference type="NCBI Taxonomy" id="2024903"/>
    <lineage>
        <taxon>Eukaryota</taxon>
        <taxon>Fungi</taxon>
        <taxon>Dikarya</taxon>
        <taxon>Ascomycota</taxon>
        <taxon>Pezizomycotina</taxon>
        <taxon>Dothideomycetes</taxon>
        <taxon>Dothideomycetidae</taxon>
        <taxon>Dothideales</taxon>
        <taxon>Zalariaceae</taxon>
        <taxon>Zalaria</taxon>
    </lineage>
</organism>